<dbReference type="InterPro" id="IPR002687">
    <property type="entry name" value="Nop_dom"/>
</dbReference>
<dbReference type="Gene3D" id="3.30.420.220">
    <property type="match status" value="1"/>
</dbReference>
<comment type="caution">
    <text evidence="5">The sequence shown here is derived from an EMBL/GenBank/DDBJ whole genome shotgun (WGS) entry which is preliminary data.</text>
</comment>
<comment type="similarity">
    <text evidence="1">Belongs to the NOP5/NOP56 family.</text>
</comment>
<feature type="compositionally biased region" description="Basic residues" evidence="3">
    <location>
        <begin position="405"/>
        <end position="418"/>
    </location>
</feature>
<dbReference type="OrthoDB" id="11877at2157"/>
<accession>A0A166DUC6</accession>
<dbReference type="Gene3D" id="1.10.287.4070">
    <property type="match status" value="1"/>
</dbReference>
<evidence type="ECO:0000256" key="2">
    <source>
        <dbReference type="SAM" id="Coils"/>
    </source>
</evidence>
<dbReference type="RefSeq" id="WP_067088932.1">
    <property type="nucleotide sequence ID" value="NZ_LWMV01000021.1"/>
</dbReference>
<evidence type="ECO:0000256" key="3">
    <source>
        <dbReference type="SAM" id="MobiDB-lite"/>
    </source>
</evidence>
<evidence type="ECO:0000259" key="4">
    <source>
        <dbReference type="PROSITE" id="PS51358"/>
    </source>
</evidence>
<sequence length="465" mass="53862">METFITNSVFGFISFDEKLNIIEYENFKFDEIPLKITSMREGKILDEEIKIIESVDEKYGRINLESNRKLSNYSNLKNFNKLQLSSENIGGKHLRSNLEDILNEILKKDLDAISKENENLNKTLNKNLNKSLNKNLNKTENSIKKLISEIYVKIASLEMKESFQEEDKLLIQSINSLDEIDESVSKLVERIREWYSIYFPEVEIIQNNNSYIKLIADYEDREEIIKNNLKEFNLDVHISNGADLEKEDIEIVKRFANSIKSLQKSRKDIDDYIDIKMDKIAPNLKDLVGSTLGAKLIAHVGSVKRLALFPSGTIQILGAEKALFRHLKTGEDPPKHGLIYQHPEIRGAKWWLRGKISRTLALKISLAVRKDVFSGVFDPANRENFLKKIEDIANKNPFPPTKKQLEKRKLKNKSGNRKNTKDESSKDSNNYKYIKTKSFDSPTINFKKKKRNKVKGKKLLKDLDY</sequence>
<feature type="domain" description="Nop" evidence="4">
    <location>
        <begin position="280"/>
        <end position="394"/>
    </location>
</feature>
<dbReference type="SUPFAM" id="SSF89124">
    <property type="entry name" value="Nop domain"/>
    <property type="match status" value="1"/>
</dbReference>
<dbReference type="Proteomes" id="UP000077245">
    <property type="component" value="Unassembled WGS sequence"/>
</dbReference>
<proteinExistence type="inferred from homology"/>
<dbReference type="InterPro" id="IPR036070">
    <property type="entry name" value="Nop_dom_sf"/>
</dbReference>
<keyword evidence="2" id="KW-0175">Coiled coil</keyword>
<dbReference type="PATRIC" id="fig|49547.3.peg.145"/>
<keyword evidence="6" id="KW-1185">Reference proteome</keyword>
<dbReference type="Pfam" id="PF01798">
    <property type="entry name" value="Nop"/>
    <property type="match status" value="1"/>
</dbReference>
<dbReference type="PROSITE" id="PS51358">
    <property type="entry name" value="NOP"/>
    <property type="match status" value="1"/>
</dbReference>
<dbReference type="PANTHER" id="PTHR10894:SF0">
    <property type="entry name" value="NUCLEOLAR PROTEIN 56"/>
    <property type="match status" value="1"/>
</dbReference>
<name>A0A166DUC6_9EURY</name>
<dbReference type="InterPro" id="IPR012976">
    <property type="entry name" value="NOSIC"/>
</dbReference>
<gene>
    <name evidence="5" type="ORF">MBCUR_01350</name>
</gene>
<dbReference type="STRING" id="49547.MBCUR_01350"/>
<reference evidence="5 6" key="1">
    <citation type="submission" date="2016-04" db="EMBL/GenBank/DDBJ databases">
        <title>Genome sequence of Methanobrevibacter curvatus DSM 11111.</title>
        <authorList>
            <person name="Poehlein A."/>
            <person name="Seedorf H."/>
            <person name="Daniel R."/>
        </authorList>
    </citation>
    <scope>NUCLEOTIDE SEQUENCE [LARGE SCALE GENOMIC DNA]</scope>
    <source>
        <strain evidence="5 6">DSM 11111</strain>
    </source>
</reference>
<dbReference type="GO" id="GO:0030515">
    <property type="term" value="F:snoRNA binding"/>
    <property type="evidence" value="ECO:0007669"/>
    <property type="project" value="InterPro"/>
</dbReference>
<feature type="compositionally biased region" description="Basic residues" evidence="3">
    <location>
        <begin position="446"/>
        <end position="458"/>
    </location>
</feature>
<feature type="coiled-coil region" evidence="2">
    <location>
        <begin position="103"/>
        <end position="149"/>
    </location>
</feature>
<evidence type="ECO:0000313" key="6">
    <source>
        <dbReference type="Proteomes" id="UP000077245"/>
    </source>
</evidence>
<dbReference type="GO" id="GO:0031428">
    <property type="term" value="C:box C/D methylation guide snoRNP complex"/>
    <property type="evidence" value="ECO:0007669"/>
    <property type="project" value="InterPro"/>
</dbReference>
<dbReference type="InterPro" id="IPR042239">
    <property type="entry name" value="Nop_C"/>
</dbReference>
<dbReference type="AlphaFoldDB" id="A0A166DUC6"/>
<dbReference type="EMBL" id="LWMV01000021">
    <property type="protein sequence ID" value="KZX15960.1"/>
    <property type="molecule type" value="Genomic_DNA"/>
</dbReference>
<dbReference type="InterPro" id="IPR047099">
    <property type="entry name" value="Nop5_N_sf"/>
</dbReference>
<protein>
    <submittedName>
        <fullName evidence="5">Putative snoRNA binding domain protein</fullName>
    </submittedName>
</protein>
<evidence type="ECO:0000256" key="1">
    <source>
        <dbReference type="ARBA" id="ARBA00009211"/>
    </source>
</evidence>
<evidence type="ECO:0000313" key="5">
    <source>
        <dbReference type="EMBL" id="KZX15960.1"/>
    </source>
</evidence>
<dbReference type="PANTHER" id="PTHR10894">
    <property type="entry name" value="NUCLEOLAR PROTEIN 5 NUCLEOLAR PROTEIN NOP5 NOP58"/>
    <property type="match status" value="1"/>
</dbReference>
<organism evidence="5 6">
    <name type="scientific">Methanobrevibacter curvatus</name>
    <dbReference type="NCBI Taxonomy" id="49547"/>
    <lineage>
        <taxon>Archaea</taxon>
        <taxon>Methanobacteriati</taxon>
        <taxon>Methanobacteriota</taxon>
        <taxon>Methanomada group</taxon>
        <taxon>Methanobacteria</taxon>
        <taxon>Methanobacteriales</taxon>
        <taxon>Methanobacteriaceae</taxon>
        <taxon>Methanobrevibacter</taxon>
    </lineage>
</organism>
<dbReference type="SMART" id="SM00931">
    <property type="entry name" value="NOSIC"/>
    <property type="match status" value="1"/>
</dbReference>
<dbReference type="Gene3D" id="1.10.246.90">
    <property type="entry name" value="Nop domain"/>
    <property type="match status" value="1"/>
</dbReference>
<dbReference type="InterPro" id="IPR045056">
    <property type="entry name" value="Nop56/Nop58"/>
</dbReference>
<feature type="region of interest" description="Disordered" evidence="3">
    <location>
        <begin position="396"/>
        <end position="465"/>
    </location>
</feature>